<gene>
    <name evidence="4" type="ORF">LX69_02058</name>
</gene>
<keyword evidence="5" id="KW-1185">Reference proteome</keyword>
<dbReference type="InterPro" id="IPR018357">
    <property type="entry name" value="Hexapep_transf_CS"/>
</dbReference>
<dbReference type="InterPro" id="IPR011004">
    <property type="entry name" value="Trimer_LpxA-like_sf"/>
</dbReference>
<dbReference type="EMBL" id="QKZK01000015">
    <property type="protein sequence ID" value="PZX15870.1"/>
    <property type="molecule type" value="Genomic_DNA"/>
</dbReference>
<dbReference type="Gene3D" id="2.160.10.10">
    <property type="entry name" value="Hexapeptide repeat proteins"/>
    <property type="match status" value="1"/>
</dbReference>
<evidence type="ECO:0000256" key="1">
    <source>
        <dbReference type="ARBA" id="ARBA00022679"/>
    </source>
</evidence>
<evidence type="ECO:0000256" key="2">
    <source>
        <dbReference type="ARBA" id="ARBA00022737"/>
    </source>
</evidence>
<sequence>MRLFMKDIINKIKLLRSLSPLANLQWLKHRQKQGKALFYKGSCFSLHRSSSVIISEGTLEVNKKWIANDPAITMLALGKNSKLQVNKNFKIFSGGRISVTDGATLILGSGYINHQVSLNCFERIEIGEGVAIAEKVTIRDSDNHQIVDNGQHVSRPIKIGNHVWIGMNVTILKGVNIGNGAVIAAGAVVNKDIPPYCLAGGVPARVIKENINWE</sequence>
<evidence type="ECO:0000256" key="3">
    <source>
        <dbReference type="ARBA" id="ARBA00023315"/>
    </source>
</evidence>
<dbReference type="PANTHER" id="PTHR23416:SF78">
    <property type="entry name" value="LIPOPOLYSACCHARIDE BIOSYNTHESIS O-ACETYL TRANSFERASE WBBJ-RELATED"/>
    <property type="match status" value="1"/>
</dbReference>
<organism evidence="4 5">
    <name type="scientific">Breznakibacter xylanolyticus</name>
    <dbReference type="NCBI Taxonomy" id="990"/>
    <lineage>
        <taxon>Bacteria</taxon>
        <taxon>Pseudomonadati</taxon>
        <taxon>Bacteroidota</taxon>
        <taxon>Bacteroidia</taxon>
        <taxon>Marinilabiliales</taxon>
        <taxon>Marinilabiliaceae</taxon>
        <taxon>Breznakibacter</taxon>
    </lineage>
</organism>
<keyword evidence="2" id="KW-0677">Repeat</keyword>
<reference evidence="4 5" key="1">
    <citation type="submission" date="2018-06" db="EMBL/GenBank/DDBJ databases">
        <title>Genomic Encyclopedia of Archaeal and Bacterial Type Strains, Phase II (KMG-II): from individual species to whole genera.</title>
        <authorList>
            <person name="Goeker M."/>
        </authorList>
    </citation>
    <scope>NUCLEOTIDE SEQUENCE [LARGE SCALE GENOMIC DNA]</scope>
    <source>
        <strain evidence="4 5">DSM 6779</strain>
    </source>
</reference>
<accession>A0A2W7N720</accession>
<dbReference type="Pfam" id="PF00132">
    <property type="entry name" value="Hexapep"/>
    <property type="match status" value="1"/>
</dbReference>
<proteinExistence type="predicted"/>
<evidence type="ECO:0000313" key="5">
    <source>
        <dbReference type="Proteomes" id="UP000249239"/>
    </source>
</evidence>
<dbReference type="Proteomes" id="UP000249239">
    <property type="component" value="Unassembled WGS sequence"/>
</dbReference>
<keyword evidence="1 4" id="KW-0808">Transferase</keyword>
<dbReference type="InterPro" id="IPR051159">
    <property type="entry name" value="Hexapeptide_acetyltransf"/>
</dbReference>
<dbReference type="SUPFAM" id="SSF51161">
    <property type="entry name" value="Trimeric LpxA-like enzymes"/>
    <property type="match status" value="1"/>
</dbReference>
<dbReference type="GO" id="GO:0016746">
    <property type="term" value="F:acyltransferase activity"/>
    <property type="evidence" value="ECO:0007669"/>
    <property type="project" value="UniProtKB-KW"/>
</dbReference>
<dbReference type="AlphaFoldDB" id="A0A2W7N720"/>
<evidence type="ECO:0000313" key="4">
    <source>
        <dbReference type="EMBL" id="PZX15870.1"/>
    </source>
</evidence>
<dbReference type="InterPro" id="IPR001451">
    <property type="entry name" value="Hexapep"/>
</dbReference>
<name>A0A2W7N720_9BACT</name>
<protein>
    <submittedName>
        <fullName evidence="4">Transferase family hexapeptide repeat protein</fullName>
    </submittedName>
</protein>
<dbReference type="PANTHER" id="PTHR23416">
    <property type="entry name" value="SIALIC ACID SYNTHASE-RELATED"/>
    <property type="match status" value="1"/>
</dbReference>
<comment type="caution">
    <text evidence="4">The sequence shown here is derived from an EMBL/GenBank/DDBJ whole genome shotgun (WGS) entry which is preliminary data.</text>
</comment>
<dbReference type="CDD" id="cd04647">
    <property type="entry name" value="LbH_MAT_like"/>
    <property type="match status" value="1"/>
</dbReference>
<dbReference type="PROSITE" id="PS00101">
    <property type="entry name" value="HEXAPEP_TRANSFERASES"/>
    <property type="match status" value="1"/>
</dbReference>
<keyword evidence="3" id="KW-0012">Acyltransferase</keyword>